<proteinExistence type="inferred from homology"/>
<gene>
    <name evidence="3" type="ORF">LR394_15780</name>
</gene>
<feature type="domain" description="Activator of Hsp90 ATPase homologue 1/2-like C-terminal" evidence="2">
    <location>
        <begin position="19"/>
        <end position="144"/>
    </location>
</feature>
<name>A0A9X1NE07_9ACTN</name>
<dbReference type="CDD" id="cd08900">
    <property type="entry name" value="SRPBCC_CalC_Aha1-like_7"/>
    <property type="match status" value="1"/>
</dbReference>
<dbReference type="SUPFAM" id="SSF55961">
    <property type="entry name" value="Bet v1-like"/>
    <property type="match status" value="1"/>
</dbReference>
<evidence type="ECO:0000313" key="3">
    <source>
        <dbReference type="EMBL" id="MCD5312368.1"/>
    </source>
</evidence>
<dbReference type="RefSeq" id="WP_231442496.1">
    <property type="nucleotide sequence ID" value="NZ_JAJOMB010000007.1"/>
</dbReference>
<organism evidence="3 4">
    <name type="scientific">Kineosporia babensis</name>
    <dbReference type="NCBI Taxonomy" id="499548"/>
    <lineage>
        <taxon>Bacteria</taxon>
        <taxon>Bacillati</taxon>
        <taxon>Actinomycetota</taxon>
        <taxon>Actinomycetes</taxon>
        <taxon>Kineosporiales</taxon>
        <taxon>Kineosporiaceae</taxon>
        <taxon>Kineosporia</taxon>
    </lineage>
</organism>
<dbReference type="Proteomes" id="UP001138997">
    <property type="component" value="Unassembled WGS sequence"/>
</dbReference>
<keyword evidence="4" id="KW-1185">Reference proteome</keyword>
<dbReference type="InterPro" id="IPR013538">
    <property type="entry name" value="ASHA1/2-like_C"/>
</dbReference>
<dbReference type="Pfam" id="PF08327">
    <property type="entry name" value="AHSA1"/>
    <property type="match status" value="1"/>
</dbReference>
<comment type="caution">
    <text evidence="3">The sequence shown here is derived from an EMBL/GenBank/DDBJ whole genome shotgun (WGS) entry which is preliminary data.</text>
</comment>
<comment type="similarity">
    <text evidence="1">Belongs to the AHA1 family.</text>
</comment>
<evidence type="ECO:0000313" key="4">
    <source>
        <dbReference type="Proteomes" id="UP001138997"/>
    </source>
</evidence>
<sequence length="150" mass="17060">MSERSVRHDTFVVEKVYPARPSRVYFALSDQKAKKAWFSHPESAVVEEVWDFRVGGTEINHGRLNDFEHRFVATYHDIVENERIVYSYEMYVNGVKLSVSQTTIEIRAEGEGTRLVFTEYGAFLDGNDNVKDREHGTGVLLDLLGSSLAG</sequence>
<dbReference type="EMBL" id="JAJOMB010000007">
    <property type="protein sequence ID" value="MCD5312368.1"/>
    <property type="molecule type" value="Genomic_DNA"/>
</dbReference>
<dbReference type="Gene3D" id="3.30.530.20">
    <property type="match status" value="1"/>
</dbReference>
<protein>
    <submittedName>
        <fullName evidence="3">SRPBCC family protein</fullName>
    </submittedName>
</protein>
<dbReference type="InterPro" id="IPR023393">
    <property type="entry name" value="START-like_dom_sf"/>
</dbReference>
<dbReference type="AlphaFoldDB" id="A0A9X1NE07"/>
<evidence type="ECO:0000259" key="2">
    <source>
        <dbReference type="Pfam" id="PF08327"/>
    </source>
</evidence>
<accession>A0A9X1NE07</accession>
<reference evidence="3" key="1">
    <citation type="submission" date="2021-11" db="EMBL/GenBank/DDBJ databases">
        <title>Streptomyces corallinus and Kineosporia corallina sp. nov., two new coral-derived marine actinobacteria.</title>
        <authorList>
            <person name="Buangrab K."/>
            <person name="Sutthacheep M."/>
            <person name="Yeemin T."/>
            <person name="Harunari E."/>
            <person name="Igarashi Y."/>
            <person name="Sripreechasak P."/>
            <person name="Kanchanasin P."/>
            <person name="Tanasupawat S."/>
            <person name="Phongsopitanun W."/>
        </authorList>
    </citation>
    <scope>NUCLEOTIDE SEQUENCE</scope>
    <source>
        <strain evidence="3">JCM 31032</strain>
    </source>
</reference>
<evidence type="ECO:0000256" key="1">
    <source>
        <dbReference type="ARBA" id="ARBA00006817"/>
    </source>
</evidence>